<dbReference type="Proteomes" id="UP000051530">
    <property type="component" value="Unassembled WGS sequence"/>
</dbReference>
<proteinExistence type="predicted"/>
<evidence type="ECO:0000313" key="2">
    <source>
        <dbReference type="Proteomes" id="UP000051530"/>
    </source>
</evidence>
<sequence>MSSRRPLREIADLNIKSGTSFSHADKKQPYRSRHHDKLSQKIVYGNTSNFSFQNLHISTRRFPTSQFLLVNLKLSNSLPKIINILVKILEKVKYKTVWVTMNDKTVFDLFNNHTVDSSRTIRKKSHFTKDENFSLPDIFAPLYDIIGYKAHFESQEMPDSDQVILYRIERMEKEY</sequence>
<dbReference type="AlphaFoldDB" id="A0A0R0M5F2"/>
<name>A0A0R0M5F2_9MICR</name>
<dbReference type="EMBL" id="LGUB01000130">
    <property type="protein sequence ID" value="KRH94144.1"/>
    <property type="molecule type" value="Genomic_DNA"/>
</dbReference>
<protein>
    <submittedName>
        <fullName evidence="1">Uncharacterized protein</fullName>
    </submittedName>
</protein>
<accession>A0A0R0M5F2</accession>
<gene>
    <name evidence="1" type="ORF">M153_3710005277</name>
</gene>
<keyword evidence="2" id="KW-1185">Reference proteome</keyword>
<evidence type="ECO:0000313" key="1">
    <source>
        <dbReference type="EMBL" id="KRH94144.1"/>
    </source>
</evidence>
<dbReference type="VEuPathDB" id="MicrosporidiaDB:M153_3710005277"/>
<comment type="caution">
    <text evidence="1">The sequence shown here is derived from an EMBL/GenBank/DDBJ whole genome shotgun (WGS) entry which is preliminary data.</text>
</comment>
<reference evidence="1 2" key="1">
    <citation type="submission" date="2015-07" db="EMBL/GenBank/DDBJ databases">
        <title>The genome of Pseudoloma neurophilia, a relevant intracellular parasite of the zebrafish.</title>
        <authorList>
            <person name="Ndikumana S."/>
            <person name="Pelin A."/>
            <person name="Sanders J."/>
            <person name="Corradi N."/>
        </authorList>
    </citation>
    <scope>NUCLEOTIDE SEQUENCE [LARGE SCALE GENOMIC DNA]</scope>
    <source>
        <strain evidence="1 2">MK1</strain>
    </source>
</reference>
<organism evidence="1 2">
    <name type="scientific">Pseudoloma neurophilia</name>
    <dbReference type="NCBI Taxonomy" id="146866"/>
    <lineage>
        <taxon>Eukaryota</taxon>
        <taxon>Fungi</taxon>
        <taxon>Fungi incertae sedis</taxon>
        <taxon>Microsporidia</taxon>
        <taxon>Pseudoloma</taxon>
    </lineage>
</organism>